<feature type="region of interest" description="Disordered" evidence="1">
    <location>
        <begin position="106"/>
        <end position="139"/>
    </location>
</feature>
<evidence type="ECO:0000313" key="4">
    <source>
        <dbReference type="Proteomes" id="UP001396334"/>
    </source>
</evidence>
<evidence type="ECO:0000256" key="1">
    <source>
        <dbReference type="SAM" id="MobiDB-lite"/>
    </source>
</evidence>
<dbReference type="InterPro" id="IPR057779">
    <property type="entry name" value="Znf_RING_Vps41"/>
</dbReference>
<feature type="domain" description="Vps41 C-terminal RING finger" evidence="2">
    <location>
        <begin position="73"/>
        <end position="118"/>
    </location>
</feature>
<gene>
    <name evidence="3" type="ORF">V6N11_008935</name>
</gene>
<accession>A0ABR2PPL2</accession>
<dbReference type="Proteomes" id="UP001396334">
    <property type="component" value="Unassembled WGS sequence"/>
</dbReference>
<sequence>MRKLDTEMSCKEELMRCKADFVNLLVKYYNEAKRVVCLSNEEDDARSKRDSSGTTTPSMRNMDVKSKTRGGGRCCMCFDPFFIQNVSVVVFFCCHAYHTTCLMDSTDTNKSSKKETGAASEGLYEYEEDDGDGSEGGDPRMRCILCTTAAS</sequence>
<evidence type="ECO:0000313" key="3">
    <source>
        <dbReference type="EMBL" id="KAK8990229.1"/>
    </source>
</evidence>
<protein>
    <recommendedName>
        <fullName evidence="2">Vps41 C-terminal RING finger domain-containing protein</fullName>
    </recommendedName>
</protein>
<comment type="caution">
    <text evidence="3">The sequence shown here is derived from an EMBL/GenBank/DDBJ whole genome shotgun (WGS) entry which is preliminary data.</text>
</comment>
<dbReference type="EMBL" id="JBBPBN010000054">
    <property type="protein sequence ID" value="KAK8990229.1"/>
    <property type="molecule type" value="Genomic_DNA"/>
</dbReference>
<reference evidence="3 4" key="1">
    <citation type="journal article" date="2024" name="G3 (Bethesda)">
        <title>Genome assembly of Hibiscus sabdariffa L. provides insights into metabolisms of medicinal natural products.</title>
        <authorList>
            <person name="Kim T."/>
        </authorList>
    </citation>
    <scope>NUCLEOTIDE SEQUENCE [LARGE SCALE GENOMIC DNA]</scope>
    <source>
        <strain evidence="3">TK-2024</strain>
        <tissue evidence="3">Old leaves</tissue>
    </source>
</reference>
<proteinExistence type="predicted"/>
<keyword evidence="4" id="KW-1185">Reference proteome</keyword>
<organism evidence="3 4">
    <name type="scientific">Hibiscus sabdariffa</name>
    <name type="common">roselle</name>
    <dbReference type="NCBI Taxonomy" id="183260"/>
    <lineage>
        <taxon>Eukaryota</taxon>
        <taxon>Viridiplantae</taxon>
        <taxon>Streptophyta</taxon>
        <taxon>Embryophyta</taxon>
        <taxon>Tracheophyta</taxon>
        <taxon>Spermatophyta</taxon>
        <taxon>Magnoliopsida</taxon>
        <taxon>eudicotyledons</taxon>
        <taxon>Gunneridae</taxon>
        <taxon>Pentapetalae</taxon>
        <taxon>rosids</taxon>
        <taxon>malvids</taxon>
        <taxon>Malvales</taxon>
        <taxon>Malvaceae</taxon>
        <taxon>Malvoideae</taxon>
        <taxon>Hibiscus</taxon>
    </lineage>
</organism>
<evidence type="ECO:0000259" key="2">
    <source>
        <dbReference type="Pfam" id="PF23555"/>
    </source>
</evidence>
<dbReference type="Pfam" id="PF23555">
    <property type="entry name" value="zf-RING_Vps41"/>
    <property type="match status" value="1"/>
</dbReference>
<dbReference type="SUPFAM" id="SSF57850">
    <property type="entry name" value="RING/U-box"/>
    <property type="match status" value="1"/>
</dbReference>
<name>A0ABR2PPL2_9ROSI</name>
<feature type="compositionally biased region" description="Acidic residues" evidence="1">
    <location>
        <begin position="124"/>
        <end position="135"/>
    </location>
</feature>